<organism evidence="1 2">
    <name type="scientific">Brasilonema bromeliae SPC951</name>
    <dbReference type="NCBI Taxonomy" id="385972"/>
    <lineage>
        <taxon>Bacteria</taxon>
        <taxon>Bacillati</taxon>
        <taxon>Cyanobacteriota</taxon>
        <taxon>Cyanophyceae</taxon>
        <taxon>Nostocales</taxon>
        <taxon>Scytonemataceae</taxon>
        <taxon>Brasilonema</taxon>
        <taxon>Bromeliae group (in: Brasilonema)</taxon>
    </lineage>
</organism>
<dbReference type="Proteomes" id="UP000718564">
    <property type="component" value="Unassembled WGS sequence"/>
</dbReference>
<dbReference type="EMBL" id="QMEB01000023">
    <property type="protein sequence ID" value="NMG18841.1"/>
    <property type="molecule type" value="Genomic_DNA"/>
</dbReference>
<gene>
    <name evidence="1" type="ORF">DP116_05000</name>
</gene>
<sequence>MSERVDEGIRINAFEDRSIMKISGFLTNLFEKAQFSVISSIKAKQLSQTTSNTLFTTSA</sequence>
<name>A0ABX1P538_9CYAN</name>
<proteinExistence type="predicted"/>
<protein>
    <submittedName>
        <fullName evidence="1">Uncharacterized protein</fullName>
    </submittedName>
</protein>
<keyword evidence="2" id="KW-1185">Reference proteome</keyword>
<evidence type="ECO:0000313" key="2">
    <source>
        <dbReference type="Proteomes" id="UP000718564"/>
    </source>
</evidence>
<comment type="caution">
    <text evidence="1">The sequence shown here is derived from an EMBL/GenBank/DDBJ whole genome shotgun (WGS) entry which is preliminary data.</text>
</comment>
<reference evidence="1 2" key="1">
    <citation type="submission" date="2018-06" db="EMBL/GenBank/DDBJ databases">
        <title>Comparative genomics of Brasilonema spp. strains.</title>
        <authorList>
            <person name="Alvarenga D.O."/>
            <person name="Fiore M.F."/>
            <person name="Varani A.M."/>
        </authorList>
    </citation>
    <scope>NUCLEOTIDE SEQUENCE [LARGE SCALE GENOMIC DNA]</scope>
    <source>
        <strain evidence="1 2">SPC951</strain>
    </source>
</reference>
<evidence type="ECO:0000313" key="1">
    <source>
        <dbReference type="EMBL" id="NMG18841.1"/>
    </source>
</evidence>
<accession>A0ABX1P538</accession>